<feature type="signal peptide" evidence="1">
    <location>
        <begin position="1"/>
        <end position="21"/>
    </location>
</feature>
<protein>
    <submittedName>
        <fullName evidence="2">DUF992 domain-containing protein</fullName>
    </submittedName>
</protein>
<comment type="caution">
    <text evidence="2">The sequence shown here is derived from an EMBL/GenBank/DDBJ whole genome shotgun (WGS) entry which is preliminary data.</text>
</comment>
<evidence type="ECO:0000313" key="2">
    <source>
        <dbReference type="EMBL" id="PZF78371.1"/>
    </source>
</evidence>
<proteinExistence type="predicted"/>
<dbReference type="RefSeq" id="WP_111195698.1">
    <property type="nucleotide sequence ID" value="NZ_QKVK01000001.1"/>
</dbReference>
<name>A0A2W2ASX8_9HYPH</name>
<keyword evidence="1" id="KW-0732">Signal</keyword>
<dbReference type="Pfam" id="PF06186">
    <property type="entry name" value="DUF992"/>
    <property type="match status" value="1"/>
</dbReference>
<feature type="chain" id="PRO_5016148332" evidence="1">
    <location>
        <begin position="22"/>
        <end position="156"/>
    </location>
</feature>
<evidence type="ECO:0000313" key="3">
    <source>
        <dbReference type="Proteomes" id="UP000248795"/>
    </source>
</evidence>
<dbReference type="AlphaFoldDB" id="A0A2W2ASX8"/>
<accession>A0A2W2ASX8</accession>
<keyword evidence="3" id="KW-1185">Reference proteome</keyword>
<evidence type="ECO:0000256" key="1">
    <source>
        <dbReference type="SAM" id="SignalP"/>
    </source>
</evidence>
<dbReference type="Proteomes" id="UP000248795">
    <property type="component" value="Unassembled WGS sequence"/>
</dbReference>
<dbReference type="EMBL" id="QKVK01000001">
    <property type="protein sequence ID" value="PZF78371.1"/>
    <property type="molecule type" value="Genomic_DNA"/>
</dbReference>
<gene>
    <name evidence="2" type="ORF">DK847_00675</name>
</gene>
<reference evidence="3" key="1">
    <citation type="submission" date="2018-06" db="EMBL/GenBank/DDBJ databases">
        <title>Aestuariibacter litoralis strain KCTC 52945T.</title>
        <authorList>
            <person name="Li X."/>
            <person name="Salam N."/>
            <person name="Li J.-L."/>
            <person name="Chen Y.-M."/>
            <person name="Yang Z.-W."/>
            <person name="Zhang L.-Y."/>
            <person name="Han M.-X."/>
            <person name="Xiao M."/>
            <person name="Li W.-J."/>
        </authorList>
    </citation>
    <scope>NUCLEOTIDE SEQUENCE [LARGE SCALE GENOMIC DNA]</scope>
    <source>
        <strain evidence="3">KCTC 52945</strain>
    </source>
</reference>
<sequence>MKKLAIAALLTLGLAASPAFAKTTGVKIGVLNCDVSAGVGMILASSKTVKCTFDRAVGGKEYYKGTIEKLGVDIGFTGKGVMSWVVFAPGQIAKGALQGRYAGASAEASVAVGLGANVLVGGGNKSIALQPLSVQAQTGLNVAAGIAALRLKAVKK</sequence>
<dbReference type="InterPro" id="IPR009333">
    <property type="entry name" value="DUF992"/>
</dbReference>
<organism evidence="2 3">
    <name type="scientific">Aestuariivirga litoralis</name>
    <dbReference type="NCBI Taxonomy" id="2650924"/>
    <lineage>
        <taxon>Bacteria</taxon>
        <taxon>Pseudomonadati</taxon>
        <taxon>Pseudomonadota</taxon>
        <taxon>Alphaproteobacteria</taxon>
        <taxon>Hyphomicrobiales</taxon>
        <taxon>Aestuariivirgaceae</taxon>
        <taxon>Aestuariivirga</taxon>
    </lineage>
</organism>